<proteinExistence type="inferred from homology"/>
<feature type="binding site" evidence="12">
    <location>
        <begin position="45"/>
        <end position="46"/>
    </location>
    <ligand>
        <name>Fe-coproporphyrin III</name>
        <dbReference type="ChEBI" id="CHEBI:68438"/>
    </ligand>
</feature>
<dbReference type="UniPathway" id="UPA00252"/>
<dbReference type="InterPro" id="IPR001015">
    <property type="entry name" value="Ferrochelatase"/>
</dbReference>
<evidence type="ECO:0000256" key="6">
    <source>
        <dbReference type="ARBA" id="ARBA00022723"/>
    </source>
</evidence>
<dbReference type="PANTHER" id="PTHR11108">
    <property type="entry name" value="FERROCHELATASE"/>
    <property type="match status" value="1"/>
</dbReference>
<comment type="subcellular location">
    <subcellularLocation>
        <location evidence="12 13">Cytoplasm</location>
    </subcellularLocation>
</comment>
<accession>A0A1H9TG51</accession>
<feature type="binding site" evidence="12">
    <location>
        <position position="182"/>
    </location>
    <ligand>
        <name>Fe(2+)</name>
        <dbReference type="ChEBI" id="CHEBI:29033"/>
    </ligand>
</feature>
<comment type="function">
    <text evidence="12 13">Involved in coproporphyrin-dependent heme b biosynthesis. Catalyzes the insertion of ferrous iron into coproporphyrin III to form Fe-coproporphyrin III.</text>
</comment>
<dbReference type="AlphaFoldDB" id="A0A1H9TG51"/>
<dbReference type="PROSITE" id="PS00534">
    <property type="entry name" value="FERROCHELATASE"/>
    <property type="match status" value="1"/>
</dbReference>
<organism evidence="14 15">
    <name type="scientific">Salisediminibacterium halotolerans</name>
    <dbReference type="NCBI Taxonomy" id="517425"/>
    <lineage>
        <taxon>Bacteria</taxon>
        <taxon>Bacillati</taxon>
        <taxon>Bacillota</taxon>
        <taxon>Bacilli</taxon>
        <taxon>Bacillales</taxon>
        <taxon>Bacillaceae</taxon>
        <taxon>Salisediminibacterium</taxon>
    </lineage>
</organism>
<dbReference type="GO" id="GO:0046872">
    <property type="term" value="F:metal ion binding"/>
    <property type="evidence" value="ECO:0007669"/>
    <property type="project" value="UniProtKB-UniRule"/>
</dbReference>
<gene>
    <name evidence="12" type="primary">cpfC</name>
    <name evidence="14" type="ORF">SAMN05444126_1105</name>
</gene>
<dbReference type="NCBIfam" id="NF009095">
    <property type="entry name" value="PRK12435.1"/>
    <property type="match status" value="1"/>
</dbReference>
<dbReference type="Gene3D" id="3.40.50.1400">
    <property type="match status" value="2"/>
</dbReference>
<dbReference type="GO" id="GO:0005737">
    <property type="term" value="C:cytoplasm"/>
    <property type="evidence" value="ECO:0007669"/>
    <property type="project" value="UniProtKB-SubCell"/>
</dbReference>
<keyword evidence="5 12" id="KW-0963">Cytoplasm</keyword>
<dbReference type="Pfam" id="PF00762">
    <property type="entry name" value="Ferrochelatase"/>
    <property type="match status" value="1"/>
</dbReference>
<evidence type="ECO:0000256" key="3">
    <source>
        <dbReference type="ARBA" id="ARBA00013215"/>
    </source>
</evidence>
<dbReference type="EMBL" id="FOGV01000010">
    <property type="protein sequence ID" value="SER96121.1"/>
    <property type="molecule type" value="Genomic_DNA"/>
</dbReference>
<feature type="binding site" description="axial binding residue" evidence="12">
    <location>
        <position position="12"/>
    </location>
    <ligand>
        <name>Fe-coproporphyrin III</name>
        <dbReference type="ChEBI" id="CHEBI:68438"/>
    </ligand>
    <ligandPart>
        <name>Fe</name>
        <dbReference type="ChEBI" id="CHEBI:18248"/>
    </ligandPart>
</feature>
<evidence type="ECO:0000313" key="14">
    <source>
        <dbReference type="EMBL" id="SER96121.1"/>
    </source>
</evidence>
<evidence type="ECO:0000256" key="9">
    <source>
        <dbReference type="ARBA" id="ARBA00023239"/>
    </source>
</evidence>
<evidence type="ECO:0000256" key="13">
    <source>
        <dbReference type="RuleBase" id="RU000607"/>
    </source>
</evidence>
<evidence type="ECO:0000256" key="5">
    <source>
        <dbReference type="ARBA" id="ARBA00022490"/>
    </source>
</evidence>
<evidence type="ECO:0000256" key="10">
    <source>
        <dbReference type="ARBA" id="ARBA00023244"/>
    </source>
</evidence>
<comment type="caution">
    <text evidence="14">The sequence shown here is derived from an EMBL/GenBank/DDBJ whole genome shotgun (WGS) entry which is preliminary data.</text>
</comment>
<evidence type="ECO:0000256" key="11">
    <source>
        <dbReference type="ARBA" id="ARBA00024536"/>
    </source>
</evidence>
<feature type="binding site" evidence="12">
    <location>
        <position position="53"/>
    </location>
    <ligand>
        <name>Fe-coproporphyrin III</name>
        <dbReference type="ChEBI" id="CHEBI:68438"/>
    </ligand>
</feature>
<keyword evidence="9 12" id="KW-0456">Lyase</keyword>
<reference evidence="15" key="1">
    <citation type="submission" date="2016-10" db="EMBL/GenBank/DDBJ databases">
        <authorList>
            <person name="de Groot N.N."/>
        </authorList>
    </citation>
    <scope>NUCLEOTIDE SEQUENCE [LARGE SCALE GENOMIC DNA]</scope>
    <source>
        <strain evidence="15">10nlg</strain>
    </source>
</reference>
<evidence type="ECO:0000256" key="8">
    <source>
        <dbReference type="ARBA" id="ARBA00023133"/>
    </source>
</evidence>
<dbReference type="InterPro" id="IPR033644">
    <property type="entry name" value="Ferrochelatase_C"/>
</dbReference>
<keyword evidence="7 12" id="KW-0408">Iron</keyword>
<keyword evidence="15" id="KW-1185">Reference proteome</keyword>
<evidence type="ECO:0000256" key="7">
    <source>
        <dbReference type="ARBA" id="ARBA00023004"/>
    </source>
</evidence>
<dbReference type="OrthoDB" id="9776380at2"/>
<protein>
    <recommendedName>
        <fullName evidence="4 12">Coproporphyrin III ferrochelatase</fullName>
        <ecNumber evidence="3 12">4.99.1.9</ecNumber>
    </recommendedName>
</protein>
<dbReference type="InterPro" id="IPR033659">
    <property type="entry name" value="Ferrochelatase_N"/>
</dbReference>
<evidence type="ECO:0000313" key="15">
    <source>
        <dbReference type="Proteomes" id="UP000199318"/>
    </source>
</evidence>
<dbReference type="InterPro" id="IPR019772">
    <property type="entry name" value="Ferrochelatase_AS"/>
</dbReference>
<keyword evidence="10 12" id="KW-0627">Porphyrin biosynthesis</keyword>
<dbReference type="STRING" id="1464123.SAMN05444126_1105"/>
<dbReference type="GO" id="GO:0004325">
    <property type="term" value="F:ferrochelatase activity"/>
    <property type="evidence" value="ECO:0007669"/>
    <property type="project" value="UniProtKB-UniRule"/>
</dbReference>
<feature type="binding site" evidence="12">
    <location>
        <position position="263"/>
    </location>
    <ligand>
        <name>Fe(2+)</name>
        <dbReference type="ChEBI" id="CHEBI:29033"/>
    </ligand>
</feature>
<keyword evidence="8 12" id="KW-0350">Heme biosynthesis</keyword>
<dbReference type="HAMAP" id="MF_00323">
    <property type="entry name" value="Ferrochelatase"/>
    <property type="match status" value="1"/>
</dbReference>
<evidence type="ECO:0000256" key="4">
    <source>
        <dbReference type="ARBA" id="ARBA00019484"/>
    </source>
</evidence>
<feature type="binding site" evidence="12">
    <location>
        <position position="124"/>
    </location>
    <ligand>
        <name>Fe-coproporphyrin III</name>
        <dbReference type="ChEBI" id="CHEBI:68438"/>
    </ligand>
</feature>
<comment type="pathway">
    <text evidence="1 12 13">Porphyrin-containing compound metabolism; protoheme biosynthesis.</text>
</comment>
<dbReference type="EC" id="4.99.1.9" evidence="3 12"/>
<dbReference type="CDD" id="cd03411">
    <property type="entry name" value="Ferrochelatase_N"/>
    <property type="match status" value="1"/>
</dbReference>
<dbReference type="PANTHER" id="PTHR11108:SF1">
    <property type="entry name" value="FERROCHELATASE, MITOCHONDRIAL"/>
    <property type="match status" value="1"/>
</dbReference>
<evidence type="ECO:0000256" key="12">
    <source>
        <dbReference type="HAMAP-Rule" id="MF_00323"/>
    </source>
</evidence>
<feature type="binding site" evidence="12">
    <location>
        <position position="29"/>
    </location>
    <ligand>
        <name>Fe-coproporphyrin III</name>
        <dbReference type="ChEBI" id="CHEBI:68438"/>
    </ligand>
</feature>
<name>A0A1H9TG51_9BACI</name>
<dbReference type="FunFam" id="3.40.50.1400:FF:000009">
    <property type="entry name" value="Ferrochelatase"/>
    <property type="match status" value="1"/>
</dbReference>
<dbReference type="NCBIfam" id="TIGR00109">
    <property type="entry name" value="hemH"/>
    <property type="match status" value="1"/>
</dbReference>
<dbReference type="SUPFAM" id="SSF53800">
    <property type="entry name" value="Chelatase"/>
    <property type="match status" value="1"/>
</dbReference>
<dbReference type="Proteomes" id="UP000199318">
    <property type="component" value="Unassembled WGS sequence"/>
</dbReference>
<dbReference type="RefSeq" id="WP_093072712.1">
    <property type="nucleotide sequence ID" value="NZ_BJVE01000085.1"/>
</dbReference>
<evidence type="ECO:0000256" key="1">
    <source>
        <dbReference type="ARBA" id="ARBA00004744"/>
    </source>
</evidence>
<dbReference type="GO" id="GO:0006783">
    <property type="term" value="P:heme biosynthetic process"/>
    <property type="evidence" value="ECO:0007669"/>
    <property type="project" value="UniProtKB-UniRule"/>
</dbReference>
<dbReference type="CDD" id="cd00419">
    <property type="entry name" value="Ferrochelatase_C"/>
    <property type="match status" value="1"/>
</dbReference>
<comment type="catalytic activity">
    <reaction evidence="11">
        <text>Fe-coproporphyrin III + 2 H(+) = coproporphyrin III + Fe(2+)</text>
        <dbReference type="Rhea" id="RHEA:49572"/>
        <dbReference type="ChEBI" id="CHEBI:15378"/>
        <dbReference type="ChEBI" id="CHEBI:29033"/>
        <dbReference type="ChEBI" id="CHEBI:68438"/>
        <dbReference type="ChEBI" id="CHEBI:131725"/>
        <dbReference type="EC" id="4.99.1.9"/>
    </reaction>
    <physiologicalReaction direction="right-to-left" evidence="11">
        <dbReference type="Rhea" id="RHEA:49574"/>
    </physiologicalReaction>
</comment>
<keyword evidence="6 12" id="KW-0479">Metal-binding</keyword>
<sequence length="311" mass="35475">MAKKMGLLVMAYGTPRKMEEIEPFYTHIRKGRKPSQEKIDDLTERYEAIGGISPLAKITDQQMEELEAELNRRFTEIDFKAYQGLKHIEPFVEDAVQEMQEDGLEEAISIVLAPHYSTYSVKSYNGRAVEESERINGPEITSVESWYDEPEFIEYWANAVLDTQKQMTEEEKDHHVVIFSAHSLPEKILAGGDPYPDQLKETARLIAEKAGIKNYEIGWQSEGNTPDPWIGPDVQDLTRDLHEKHGYKAYMYCPVGFVADHLEVLYDNDYECKVVTDEVGASYYRPPMPNAKKPFIDALANTVEKTLAAKG</sequence>
<evidence type="ECO:0000256" key="2">
    <source>
        <dbReference type="ARBA" id="ARBA00007718"/>
    </source>
</evidence>
<comment type="similarity">
    <text evidence="2 12 13">Belongs to the ferrochelatase family.</text>
</comment>